<dbReference type="RefSeq" id="WP_058029834.1">
    <property type="nucleotide sequence ID" value="NZ_CP013187.1"/>
</dbReference>
<evidence type="ECO:0000256" key="1">
    <source>
        <dbReference type="ARBA" id="ARBA00004196"/>
    </source>
</evidence>
<accession>A0A0S2K1G3</accession>
<dbReference type="OrthoDB" id="174989at2"/>
<feature type="transmembrane region" description="Helical" evidence="7">
    <location>
        <begin position="392"/>
        <end position="412"/>
    </location>
</feature>
<dbReference type="SUPFAM" id="SSF55073">
    <property type="entry name" value="Nucleotide cyclase"/>
    <property type="match status" value="1"/>
</dbReference>
<evidence type="ECO:0000256" key="3">
    <source>
        <dbReference type="ARBA" id="ARBA00022475"/>
    </source>
</evidence>
<keyword evidence="3" id="KW-1003">Cell membrane</keyword>
<reference evidence="10" key="1">
    <citation type="submission" date="2015-11" db="EMBL/GenBank/DDBJ databases">
        <authorList>
            <person name="Kim K.M."/>
        </authorList>
    </citation>
    <scope>NUCLEOTIDE SEQUENCE [LARGE SCALE GENOMIC DNA]</scope>
    <source>
        <strain evidence="10">KCTC 12086</strain>
    </source>
</reference>
<dbReference type="InterPro" id="IPR007890">
    <property type="entry name" value="CHASE2"/>
</dbReference>
<evidence type="ECO:0000256" key="4">
    <source>
        <dbReference type="ARBA" id="ARBA00022692"/>
    </source>
</evidence>
<dbReference type="PANTHER" id="PTHR43081">
    <property type="entry name" value="ADENYLATE CYCLASE, TERMINAL-DIFFERENTIATION SPECIFIC-RELATED"/>
    <property type="match status" value="1"/>
</dbReference>
<keyword evidence="5 7" id="KW-1133">Transmembrane helix</keyword>
<evidence type="ECO:0000313" key="9">
    <source>
        <dbReference type="EMBL" id="ALO42156.1"/>
    </source>
</evidence>
<dbReference type="GO" id="GO:0004016">
    <property type="term" value="F:adenylate cyclase activity"/>
    <property type="evidence" value="ECO:0007669"/>
    <property type="project" value="UniProtKB-ARBA"/>
</dbReference>
<dbReference type="SMART" id="SM00044">
    <property type="entry name" value="CYCc"/>
    <property type="match status" value="1"/>
</dbReference>
<protein>
    <submittedName>
        <fullName evidence="9">Adenylate cyclase, family 3</fullName>
    </submittedName>
</protein>
<dbReference type="STRING" id="161398.PP2015_1654"/>
<comment type="subcellular location">
    <subcellularLocation>
        <location evidence="1">Cell envelope</location>
    </subcellularLocation>
</comment>
<dbReference type="InterPro" id="IPR001054">
    <property type="entry name" value="A/G_cyclase"/>
</dbReference>
<dbReference type="Pfam" id="PF05226">
    <property type="entry name" value="CHASE2"/>
    <property type="match status" value="1"/>
</dbReference>
<dbReference type="Pfam" id="PF00211">
    <property type="entry name" value="Guanylate_cyc"/>
    <property type="match status" value="1"/>
</dbReference>
<dbReference type="Gene3D" id="3.30.70.1230">
    <property type="entry name" value="Nucleotide cyclase"/>
    <property type="match status" value="1"/>
</dbReference>
<gene>
    <name evidence="9" type="ORF">PP2015_1654</name>
</gene>
<dbReference type="PANTHER" id="PTHR43081:SF1">
    <property type="entry name" value="ADENYLATE CYCLASE, TERMINAL-DIFFERENTIATION SPECIFIC"/>
    <property type="match status" value="1"/>
</dbReference>
<evidence type="ECO:0000256" key="5">
    <source>
        <dbReference type="ARBA" id="ARBA00022989"/>
    </source>
</evidence>
<feature type="domain" description="Guanylate cyclase" evidence="8">
    <location>
        <begin position="485"/>
        <end position="617"/>
    </location>
</feature>
<evidence type="ECO:0000313" key="10">
    <source>
        <dbReference type="Proteomes" id="UP000061457"/>
    </source>
</evidence>
<sequence>MNVRATWTHYKFQWLSGVLIIAISIFLHISFLVPGSKQGDFFKRLEGLAYDLRLQSTLSIHPKRDFLPIIIVDIDEKSIDKLGRFPWSRAVIAKLHTNLVNAGVSVIAYDVLFSESEQNPIDRVIGKSNDIELNSRLAKVRDNYDADKEFSEALIQSDAVIGLLLEHNKTLQIGTLPKSIFESDVPAELLPAPEFSGYVAGLSTLQESALGNGFINSAPDKDGFVRYAMLLAKYNNHLYPSLALEVARLYTLSDVISIESEEFGEDYTITGVKLGIDTIPTDDYGRVAIPFRGPAFSFPYVSAIDVFENKFDKASFEQSIVFIGTSAVGHADLRTTPVGVQYPGVEVHANLLEGLVFPELLPSRPDWIDGAVVLIILFVGLVGLFVLPTLGLIGIILYFFVSIFLFLALNIYGWSQHYLDLPQVAILTLIILQVVILGSLSFLNEHRQKVKIKNIFDQYVPPAHIQSMLDDPKSMSVSGERRNMSVLFADIRNFTAISEQLNATELKELLNQYFTPVTKIIFEHEGTIDKYVGDMVMAFWNAPLTVEEHEQMAVLCALKMQMKVKALENRLSKDNMPSFEIGIGINSGEMNVGDMGSIYRRAYTVIGDSVNLASRLEGITKYYGVKILVSETTQSKCKDIAFRLIDKVKVKGKDKAVTIYEPIKLSVDLTEKEIKKLNLHKKALSSYLKQNWDESLEVFTTLMINHPEDKLYEIFCERITHLKTIQLGEDWDGSYKHVTK</sequence>
<dbReference type="GO" id="GO:0030313">
    <property type="term" value="C:cell envelope"/>
    <property type="evidence" value="ECO:0007669"/>
    <property type="project" value="UniProtKB-SubCell"/>
</dbReference>
<feature type="transmembrane region" description="Helical" evidence="7">
    <location>
        <begin position="12"/>
        <end position="33"/>
    </location>
</feature>
<evidence type="ECO:0000259" key="8">
    <source>
        <dbReference type="PROSITE" id="PS50125"/>
    </source>
</evidence>
<proteinExistence type="inferred from homology"/>
<keyword evidence="4 7" id="KW-0812">Transmembrane</keyword>
<dbReference type="EMBL" id="CP013187">
    <property type="protein sequence ID" value="ALO42156.1"/>
    <property type="molecule type" value="Genomic_DNA"/>
</dbReference>
<organism evidence="9 10">
    <name type="scientific">Pseudoalteromonas phenolica</name>
    <dbReference type="NCBI Taxonomy" id="161398"/>
    <lineage>
        <taxon>Bacteria</taxon>
        <taxon>Pseudomonadati</taxon>
        <taxon>Pseudomonadota</taxon>
        <taxon>Gammaproteobacteria</taxon>
        <taxon>Alteromonadales</taxon>
        <taxon>Pseudoalteromonadaceae</taxon>
        <taxon>Pseudoalteromonas</taxon>
    </lineage>
</organism>
<dbReference type="PATRIC" id="fig|161398.10.peg.1678"/>
<feature type="transmembrane region" description="Helical" evidence="7">
    <location>
        <begin position="367"/>
        <end position="386"/>
    </location>
</feature>
<dbReference type="PROSITE" id="PS50125">
    <property type="entry name" value="GUANYLATE_CYCLASE_2"/>
    <property type="match status" value="1"/>
</dbReference>
<dbReference type="Proteomes" id="UP000061457">
    <property type="component" value="Chromosome I"/>
</dbReference>
<keyword evidence="10" id="KW-1185">Reference proteome</keyword>
<dbReference type="AlphaFoldDB" id="A0A0S2K1G3"/>
<dbReference type="InterPro" id="IPR029787">
    <property type="entry name" value="Nucleotide_cyclase"/>
</dbReference>
<evidence type="ECO:0000256" key="2">
    <source>
        <dbReference type="ARBA" id="ARBA00005381"/>
    </source>
</evidence>
<keyword evidence="6 7" id="KW-0472">Membrane</keyword>
<dbReference type="FunFam" id="3.30.70.1230:FF:000016">
    <property type="entry name" value="Adenylate/guanylate cyclase domain-containing protein"/>
    <property type="match status" value="1"/>
</dbReference>
<dbReference type="GO" id="GO:0006171">
    <property type="term" value="P:cAMP biosynthetic process"/>
    <property type="evidence" value="ECO:0007669"/>
    <property type="project" value="TreeGrafter"/>
</dbReference>
<dbReference type="InterPro" id="IPR050697">
    <property type="entry name" value="Adenylyl/Guanylyl_Cyclase_3/4"/>
</dbReference>
<dbReference type="SMART" id="SM01080">
    <property type="entry name" value="CHASE2"/>
    <property type="match status" value="1"/>
</dbReference>
<comment type="similarity">
    <text evidence="2">Belongs to the adenylyl cyclase class-3 family.</text>
</comment>
<name>A0A0S2K1G3_9GAMM</name>
<dbReference type="KEGG" id="pphe:PP2015_1654"/>
<feature type="transmembrane region" description="Helical" evidence="7">
    <location>
        <begin position="424"/>
        <end position="443"/>
    </location>
</feature>
<dbReference type="GO" id="GO:0035556">
    <property type="term" value="P:intracellular signal transduction"/>
    <property type="evidence" value="ECO:0007669"/>
    <property type="project" value="InterPro"/>
</dbReference>
<evidence type="ECO:0000256" key="7">
    <source>
        <dbReference type="SAM" id="Phobius"/>
    </source>
</evidence>
<dbReference type="CDD" id="cd07302">
    <property type="entry name" value="CHD"/>
    <property type="match status" value="1"/>
</dbReference>
<evidence type="ECO:0000256" key="6">
    <source>
        <dbReference type="ARBA" id="ARBA00023136"/>
    </source>
</evidence>